<keyword evidence="6 7" id="KW-0066">ATP synthesis</keyword>
<keyword evidence="5 7" id="KW-0472">Membrane</keyword>
<comment type="function">
    <text evidence="7">This protein is part of the stalk that links CF(0) to CF(1). It either transmits conformational changes from CF(0) to CF(1) or is implicated in proton conduction.</text>
</comment>
<dbReference type="Proteomes" id="UP000606463">
    <property type="component" value="Unassembled WGS sequence"/>
</dbReference>
<dbReference type="NCBIfam" id="TIGR01145">
    <property type="entry name" value="ATP_synt_delta"/>
    <property type="match status" value="1"/>
</dbReference>
<evidence type="ECO:0000256" key="5">
    <source>
        <dbReference type="ARBA" id="ARBA00023136"/>
    </source>
</evidence>
<comment type="similarity">
    <text evidence="7">Belongs to the ATPase delta chain family.</text>
</comment>
<comment type="function">
    <text evidence="7">F(1)F(0) ATP synthase produces ATP from ADP in the presence of a proton or sodium gradient. F-type ATPases consist of two structural domains, F(1) containing the extramembraneous catalytic core and F(0) containing the membrane proton channel, linked together by a central stalk and a peripheral stalk. During catalysis, ATP synthesis in the catalytic domain of F(1) is coupled via a rotary mechanism of the central stalk subunits to proton translocation.</text>
</comment>
<evidence type="ECO:0000256" key="1">
    <source>
        <dbReference type="ARBA" id="ARBA00004370"/>
    </source>
</evidence>
<keyword evidence="3 7" id="KW-0375">Hydrogen ion transport</keyword>
<keyword evidence="7" id="KW-0139">CF(1)</keyword>
<evidence type="ECO:0000313" key="9">
    <source>
        <dbReference type="Proteomes" id="UP000606463"/>
    </source>
</evidence>
<dbReference type="InterPro" id="IPR000711">
    <property type="entry name" value="ATPase_OSCP/dsu"/>
</dbReference>
<evidence type="ECO:0000256" key="4">
    <source>
        <dbReference type="ARBA" id="ARBA00023065"/>
    </source>
</evidence>
<comment type="subcellular location">
    <subcellularLocation>
        <location evidence="7">Cell membrane</location>
        <topology evidence="7">Peripheral membrane protein</topology>
    </subcellularLocation>
    <subcellularLocation>
        <location evidence="1">Membrane</location>
    </subcellularLocation>
</comment>
<keyword evidence="4 7" id="KW-0406">Ion transport</keyword>
<dbReference type="InterPro" id="IPR026015">
    <property type="entry name" value="ATP_synth_OSCP/delta_N_sf"/>
</dbReference>
<accession>A0A9D0YP69</accession>
<dbReference type="PANTHER" id="PTHR11910">
    <property type="entry name" value="ATP SYNTHASE DELTA CHAIN"/>
    <property type="match status" value="1"/>
</dbReference>
<name>A0A9D0YP69_AQUAO</name>
<evidence type="ECO:0000313" key="8">
    <source>
        <dbReference type="EMBL" id="HIP98580.1"/>
    </source>
</evidence>
<dbReference type="SUPFAM" id="SSF47928">
    <property type="entry name" value="N-terminal domain of the delta subunit of the F1F0-ATP synthase"/>
    <property type="match status" value="1"/>
</dbReference>
<dbReference type="GO" id="GO:0005886">
    <property type="term" value="C:plasma membrane"/>
    <property type="evidence" value="ECO:0007669"/>
    <property type="project" value="UniProtKB-SubCell"/>
</dbReference>
<dbReference type="EMBL" id="DQVE01000047">
    <property type="protein sequence ID" value="HIP98580.1"/>
    <property type="molecule type" value="Genomic_DNA"/>
</dbReference>
<proteinExistence type="inferred from homology"/>
<protein>
    <recommendedName>
        <fullName evidence="7">ATP synthase subunit delta</fullName>
    </recommendedName>
    <alternativeName>
        <fullName evidence="7">ATP synthase F(1) sector subunit delta</fullName>
    </alternativeName>
    <alternativeName>
        <fullName evidence="7">F-type ATPase subunit delta</fullName>
        <shortName evidence="7">F-ATPase subunit delta</shortName>
    </alternativeName>
</protein>
<dbReference type="Pfam" id="PF00213">
    <property type="entry name" value="OSCP"/>
    <property type="match status" value="1"/>
</dbReference>
<keyword evidence="7" id="KW-1003">Cell membrane</keyword>
<dbReference type="AlphaFoldDB" id="A0A9D0YP69"/>
<dbReference type="GO" id="GO:0046933">
    <property type="term" value="F:proton-transporting ATP synthase activity, rotational mechanism"/>
    <property type="evidence" value="ECO:0007669"/>
    <property type="project" value="UniProtKB-UniRule"/>
</dbReference>
<reference evidence="8" key="1">
    <citation type="journal article" date="2020" name="ISME J.">
        <title>Gammaproteobacteria mediating utilization of methyl-, sulfur- and petroleum organic compounds in deep ocean hydrothermal plumes.</title>
        <authorList>
            <person name="Zhou Z."/>
            <person name="Liu Y."/>
            <person name="Pan J."/>
            <person name="Cron B.R."/>
            <person name="Toner B.M."/>
            <person name="Anantharaman K."/>
            <person name="Breier J.A."/>
            <person name="Dick G.J."/>
            <person name="Li M."/>
        </authorList>
    </citation>
    <scope>NUCLEOTIDE SEQUENCE</scope>
    <source>
        <strain evidence="8">SZUA-1501</strain>
    </source>
</reference>
<evidence type="ECO:0000256" key="7">
    <source>
        <dbReference type="HAMAP-Rule" id="MF_01416"/>
    </source>
</evidence>
<evidence type="ECO:0000256" key="6">
    <source>
        <dbReference type="ARBA" id="ARBA00023310"/>
    </source>
</evidence>
<keyword evidence="2 7" id="KW-0813">Transport</keyword>
<dbReference type="HAMAP" id="MF_01416">
    <property type="entry name" value="ATP_synth_delta_bact"/>
    <property type="match status" value="1"/>
</dbReference>
<sequence>MLKGTVLAKRVVKVLLNKLKGNTAEQIKFLEFLKILKELYRRNKAFRDFVLNTEIPIADKEKFFERFVQSLDLEDKELAKELLVFLTKNHGFKYLSLVIRAYQYELENVLGTVKAEIESASELPQEIKDNLVKVLENKLGKKVETTFAVNPELIGGFVVKTTSFVVDASVKDLLKDLAMKI</sequence>
<comment type="caution">
    <text evidence="8">The sequence shown here is derived from an EMBL/GenBank/DDBJ whole genome shotgun (WGS) entry which is preliminary data.</text>
</comment>
<evidence type="ECO:0000256" key="3">
    <source>
        <dbReference type="ARBA" id="ARBA00022781"/>
    </source>
</evidence>
<dbReference type="GO" id="GO:0045259">
    <property type="term" value="C:proton-transporting ATP synthase complex"/>
    <property type="evidence" value="ECO:0007669"/>
    <property type="project" value="UniProtKB-KW"/>
</dbReference>
<evidence type="ECO:0000256" key="2">
    <source>
        <dbReference type="ARBA" id="ARBA00022448"/>
    </source>
</evidence>
<gene>
    <name evidence="7 8" type="primary">atpH</name>
    <name evidence="8" type="ORF">EYH37_04370</name>
</gene>
<organism evidence="8 9">
    <name type="scientific">Aquifex aeolicus</name>
    <dbReference type="NCBI Taxonomy" id="63363"/>
    <lineage>
        <taxon>Bacteria</taxon>
        <taxon>Pseudomonadati</taxon>
        <taxon>Aquificota</taxon>
        <taxon>Aquificia</taxon>
        <taxon>Aquificales</taxon>
        <taxon>Aquificaceae</taxon>
        <taxon>Aquifex</taxon>
    </lineage>
</organism>